<dbReference type="Gene3D" id="3.40.50.300">
    <property type="entry name" value="P-loop containing nucleotide triphosphate hydrolases"/>
    <property type="match status" value="1"/>
</dbReference>
<dbReference type="InterPro" id="IPR003439">
    <property type="entry name" value="ABC_transporter-like_ATP-bd"/>
</dbReference>
<evidence type="ECO:0000256" key="6">
    <source>
        <dbReference type="ARBA" id="ARBA00022967"/>
    </source>
</evidence>
<dbReference type="OrthoDB" id="9800654at2"/>
<dbReference type="PANTHER" id="PTHR43499:SF1">
    <property type="entry name" value="ABC TRANSPORTER I FAMILY MEMBER 1"/>
    <property type="match status" value="1"/>
</dbReference>
<keyword evidence="4" id="KW-0201">Cytochrome c-type biogenesis</keyword>
<evidence type="ECO:0000313" key="9">
    <source>
        <dbReference type="EMBL" id="OAM80056.1"/>
    </source>
</evidence>
<dbReference type="PROSITE" id="PS50893">
    <property type="entry name" value="ABC_TRANSPORTER_2"/>
    <property type="match status" value="1"/>
</dbReference>
<sequence length="199" mass="20058">MSLVAEGLACGRGGHALAADIAIALAPGQGLLLRGPNGAGKSTLLLTLAGLLPPLAGSIRYAGHDAEAGPALHYCGHRNGVRARLGVAQTLDFWAGLNGRTGLSIAAALEEVGLAGAAGLDAGYLSAGQQRRLALARLLVTRRPLWLLDEPSAALDTAGQALLARLLADHLARNGLAVIATHDAIAVPDLSVLTLGEAA</sequence>
<dbReference type="PANTHER" id="PTHR43499">
    <property type="entry name" value="ABC TRANSPORTER I FAMILY MEMBER 1"/>
    <property type="match status" value="1"/>
</dbReference>
<evidence type="ECO:0000259" key="8">
    <source>
        <dbReference type="PROSITE" id="PS50893"/>
    </source>
</evidence>
<keyword evidence="7" id="KW-0472">Membrane</keyword>
<dbReference type="SUPFAM" id="SSF52540">
    <property type="entry name" value="P-loop containing nucleoside triphosphate hydrolases"/>
    <property type="match status" value="1"/>
</dbReference>
<dbReference type="SMART" id="SM00382">
    <property type="entry name" value="AAA"/>
    <property type="match status" value="1"/>
</dbReference>
<dbReference type="InterPro" id="IPR003593">
    <property type="entry name" value="AAA+_ATPase"/>
</dbReference>
<keyword evidence="5" id="KW-0067">ATP-binding</keyword>
<dbReference type="GO" id="GO:0016887">
    <property type="term" value="F:ATP hydrolysis activity"/>
    <property type="evidence" value="ECO:0007669"/>
    <property type="project" value="InterPro"/>
</dbReference>
<dbReference type="GO" id="GO:0022857">
    <property type="term" value="F:transmembrane transporter activity"/>
    <property type="evidence" value="ECO:0007669"/>
    <property type="project" value="InterPro"/>
</dbReference>
<dbReference type="Proteomes" id="UP000078389">
    <property type="component" value="Unassembled WGS sequence"/>
</dbReference>
<dbReference type="Pfam" id="PF00005">
    <property type="entry name" value="ABC_tran"/>
    <property type="match status" value="1"/>
</dbReference>
<reference evidence="9 10" key="1">
    <citation type="submission" date="2016-03" db="EMBL/GenBank/DDBJ databases">
        <title>Genome sequencing of Devosia sp. S37.</title>
        <authorList>
            <person name="Mohd Nor M."/>
        </authorList>
    </citation>
    <scope>NUCLEOTIDE SEQUENCE [LARGE SCALE GENOMIC DNA]</scope>
    <source>
        <strain evidence="9 10">S37</strain>
    </source>
</reference>
<gene>
    <name evidence="9" type="ORF">A3840_02180</name>
</gene>
<evidence type="ECO:0000313" key="10">
    <source>
        <dbReference type="Proteomes" id="UP000078389"/>
    </source>
</evidence>
<keyword evidence="10" id="KW-1185">Reference proteome</keyword>
<keyword evidence="6" id="KW-1278">Translocase</keyword>
<dbReference type="AlphaFoldDB" id="A0A178I5Q2"/>
<name>A0A178I5Q2_9HYPH</name>
<keyword evidence="2" id="KW-0813">Transport</keyword>
<proteinExistence type="inferred from homology"/>
<evidence type="ECO:0000256" key="1">
    <source>
        <dbReference type="ARBA" id="ARBA00005417"/>
    </source>
</evidence>
<dbReference type="InterPro" id="IPR005895">
    <property type="entry name" value="ABC_transptr_haem_export_CcmA"/>
</dbReference>
<comment type="similarity">
    <text evidence="1">Belongs to the ABC transporter superfamily.</text>
</comment>
<dbReference type="STRING" id="1770058.A3840_02180"/>
<dbReference type="NCBIfam" id="TIGR01189">
    <property type="entry name" value="ccmA"/>
    <property type="match status" value="1"/>
</dbReference>
<protein>
    <recommendedName>
        <fullName evidence="8">ABC transporter domain-containing protein</fullName>
    </recommendedName>
</protein>
<evidence type="ECO:0000256" key="3">
    <source>
        <dbReference type="ARBA" id="ARBA00022741"/>
    </source>
</evidence>
<keyword evidence="3" id="KW-0547">Nucleotide-binding</keyword>
<feature type="domain" description="ABC transporter" evidence="8">
    <location>
        <begin position="3"/>
        <end position="198"/>
    </location>
</feature>
<evidence type="ECO:0000256" key="2">
    <source>
        <dbReference type="ARBA" id="ARBA00022448"/>
    </source>
</evidence>
<accession>A0A178I5Q2</accession>
<dbReference type="InterPro" id="IPR027417">
    <property type="entry name" value="P-loop_NTPase"/>
</dbReference>
<evidence type="ECO:0000256" key="4">
    <source>
        <dbReference type="ARBA" id="ARBA00022748"/>
    </source>
</evidence>
<dbReference type="InterPro" id="IPR017871">
    <property type="entry name" value="ABC_transporter-like_CS"/>
</dbReference>
<dbReference type="EMBL" id="LVVY01000060">
    <property type="protein sequence ID" value="OAM80056.1"/>
    <property type="molecule type" value="Genomic_DNA"/>
</dbReference>
<evidence type="ECO:0000256" key="5">
    <source>
        <dbReference type="ARBA" id="ARBA00022840"/>
    </source>
</evidence>
<evidence type="ECO:0000256" key="7">
    <source>
        <dbReference type="ARBA" id="ARBA00023136"/>
    </source>
</evidence>
<comment type="caution">
    <text evidence="9">The sequence shown here is derived from an EMBL/GenBank/DDBJ whole genome shotgun (WGS) entry which is preliminary data.</text>
</comment>
<dbReference type="GO" id="GO:0017004">
    <property type="term" value="P:cytochrome complex assembly"/>
    <property type="evidence" value="ECO:0007669"/>
    <property type="project" value="UniProtKB-KW"/>
</dbReference>
<dbReference type="PROSITE" id="PS00211">
    <property type="entry name" value="ABC_TRANSPORTER_1"/>
    <property type="match status" value="1"/>
</dbReference>
<organism evidence="9 10">
    <name type="scientific">Devosia elaeis</name>
    <dbReference type="NCBI Taxonomy" id="1770058"/>
    <lineage>
        <taxon>Bacteria</taxon>
        <taxon>Pseudomonadati</taxon>
        <taxon>Pseudomonadota</taxon>
        <taxon>Alphaproteobacteria</taxon>
        <taxon>Hyphomicrobiales</taxon>
        <taxon>Devosiaceae</taxon>
        <taxon>Devosia</taxon>
    </lineage>
</organism>
<dbReference type="GO" id="GO:0005524">
    <property type="term" value="F:ATP binding"/>
    <property type="evidence" value="ECO:0007669"/>
    <property type="project" value="UniProtKB-KW"/>
</dbReference>